<protein>
    <recommendedName>
        <fullName evidence="2">Terminase-like family</fullName>
    </recommendedName>
</protein>
<dbReference type="InterPro" id="IPR027417">
    <property type="entry name" value="P-loop_NTPase"/>
</dbReference>
<sequence>MNDHTAHLGYFPRHWQRKVHLERRRFTVCALHRRAGKTTMSIAELVDKATRFTLPDGLFFYVAPFLKQAKAIAWRELKARVAPMIQFGAVEINEGELWVRFKSNGAMIRIYGADNPDAMRGVRLDGCVLDEVAQMKPEVWHDIIRPALSDRKGWAIFIGTPKGVNLFSELFYGCEGKADWIAFLFTCYDTHALDPAEIEAMRAEMSDTAFKREMLCDFSAAGDDQLISIADVEEAISRKYRPGEMDYAARVIGVDPARFGDDKSVIIRRQGLVAFPPEVMHGKDNMHLAARVAQHIAEWGPDAVFCDGGNGAGVIDRLRQLGHDIIEVNFGGKAAKAEYVNKRTEIWFEMRDWLAAGGSLPNDASLKQDLAAPTYAFNAANQKVLESKDDIKKRIKRSPDVADALAVTFAAPVERRPDIIVSAPRPRGGQQREYDPYA</sequence>
<dbReference type="Gene3D" id="3.40.50.300">
    <property type="entry name" value="P-loop containing nucleotide triphosphate hydrolases"/>
    <property type="match status" value="1"/>
</dbReference>
<evidence type="ECO:0000313" key="1">
    <source>
        <dbReference type="EMBL" id="CAB5162380.1"/>
    </source>
</evidence>
<reference evidence="1" key="1">
    <citation type="submission" date="2020-05" db="EMBL/GenBank/DDBJ databases">
        <authorList>
            <person name="Chiriac C."/>
            <person name="Salcher M."/>
            <person name="Ghai R."/>
            <person name="Kavagutti S V."/>
        </authorList>
    </citation>
    <scope>NUCLEOTIDE SEQUENCE</scope>
</reference>
<gene>
    <name evidence="1" type="ORF">UFOVP152_24</name>
</gene>
<dbReference type="EMBL" id="LR798200">
    <property type="protein sequence ID" value="CAB5162380.1"/>
    <property type="molecule type" value="Genomic_DNA"/>
</dbReference>
<dbReference type="Gene3D" id="3.30.420.240">
    <property type="match status" value="1"/>
</dbReference>
<dbReference type="Pfam" id="PF03237">
    <property type="entry name" value="Terminase_6N"/>
    <property type="match status" value="1"/>
</dbReference>
<accession>A0A6J7WF97</accession>
<organism evidence="1">
    <name type="scientific">uncultured Caudovirales phage</name>
    <dbReference type="NCBI Taxonomy" id="2100421"/>
    <lineage>
        <taxon>Viruses</taxon>
        <taxon>Duplodnaviria</taxon>
        <taxon>Heunggongvirae</taxon>
        <taxon>Uroviricota</taxon>
        <taxon>Caudoviricetes</taxon>
        <taxon>Peduoviridae</taxon>
        <taxon>Maltschvirus</taxon>
        <taxon>Maltschvirus maltsch</taxon>
    </lineage>
</organism>
<name>A0A6J7WF97_9CAUD</name>
<proteinExistence type="predicted"/>
<evidence type="ECO:0008006" key="2">
    <source>
        <dbReference type="Google" id="ProtNLM"/>
    </source>
</evidence>